<gene>
    <name evidence="2" type="ORF">PM10SUCC1_26000</name>
</gene>
<dbReference type="SUPFAM" id="SSF54637">
    <property type="entry name" value="Thioesterase/thiol ester dehydrase-isomerase"/>
    <property type="match status" value="1"/>
</dbReference>
<comment type="caution">
    <text evidence="2">The sequence shown here is derived from an EMBL/GenBank/DDBJ whole genome shotgun (WGS) entry which is preliminary data.</text>
</comment>
<evidence type="ECO:0000313" key="3">
    <source>
        <dbReference type="Proteomes" id="UP001144471"/>
    </source>
</evidence>
<reference evidence="2" key="1">
    <citation type="submission" date="2022-12" db="EMBL/GenBank/DDBJ databases">
        <title>Reference genome sequencing for broad-spectrum identification of bacterial and archaeal isolates by mass spectrometry.</title>
        <authorList>
            <person name="Sekiguchi Y."/>
            <person name="Tourlousse D.M."/>
        </authorList>
    </citation>
    <scope>NUCLEOTIDE SEQUENCE</scope>
    <source>
        <strain evidence="2">10succ1</strain>
    </source>
</reference>
<evidence type="ECO:0000256" key="1">
    <source>
        <dbReference type="ARBA" id="ARBA00022801"/>
    </source>
</evidence>
<proteinExistence type="predicted"/>
<sequence>MFVEEYKVTVGDINYGGHMGNERALVAFHQGRIAWLNSMGYSELNIGEGIGIIQRESKVEYLKEAFMGDILSVRIADVILKRSSFRIKYEIKNQRDEVIIIGDTLMIAFDSQRKKIVSLPKEFREKVERSIENNMD</sequence>
<organism evidence="2 3">
    <name type="scientific">Propionigenium maris DSM 9537</name>
    <dbReference type="NCBI Taxonomy" id="1123000"/>
    <lineage>
        <taxon>Bacteria</taxon>
        <taxon>Fusobacteriati</taxon>
        <taxon>Fusobacteriota</taxon>
        <taxon>Fusobacteriia</taxon>
        <taxon>Fusobacteriales</taxon>
        <taxon>Fusobacteriaceae</taxon>
        <taxon>Propionigenium</taxon>
    </lineage>
</organism>
<accession>A0A9W6GNM7</accession>
<dbReference type="CDD" id="cd00586">
    <property type="entry name" value="4HBT"/>
    <property type="match status" value="1"/>
</dbReference>
<dbReference type="EMBL" id="BSDY01000013">
    <property type="protein sequence ID" value="GLI57086.1"/>
    <property type="molecule type" value="Genomic_DNA"/>
</dbReference>
<keyword evidence="1" id="KW-0378">Hydrolase</keyword>
<name>A0A9W6GNM7_9FUSO</name>
<dbReference type="Gene3D" id="3.10.129.10">
    <property type="entry name" value="Hotdog Thioesterase"/>
    <property type="match status" value="1"/>
</dbReference>
<keyword evidence="3" id="KW-1185">Reference proteome</keyword>
<dbReference type="RefSeq" id="WP_281836546.1">
    <property type="nucleotide sequence ID" value="NZ_BSDY01000013.1"/>
</dbReference>
<dbReference type="AlphaFoldDB" id="A0A9W6GNM7"/>
<dbReference type="GO" id="GO:0047617">
    <property type="term" value="F:fatty acyl-CoA hydrolase activity"/>
    <property type="evidence" value="ECO:0007669"/>
    <property type="project" value="TreeGrafter"/>
</dbReference>
<protein>
    <submittedName>
        <fullName evidence="2">Esterase</fullName>
    </submittedName>
</protein>
<dbReference type="PANTHER" id="PTHR31793:SF37">
    <property type="entry name" value="ACYL-COA THIOESTER HYDROLASE YBGC"/>
    <property type="match status" value="1"/>
</dbReference>
<dbReference type="InterPro" id="IPR050563">
    <property type="entry name" value="4-hydroxybenzoyl-CoA_TE"/>
</dbReference>
<dbReference type="Pfam" id="PF13279">
    <property type="entry name" value="4HBT_2"/>
    <property type="match status" value="1"/>
</dbReference>
<evidence type="ECO:0000313" key="2">
    <source>
        <dbReference type="EMBL" id="GLI57086.1"/>
    </source>
</evidence>
<dbReference type="Proteomes" id="UP001144471">
    <property type="component" value="Unassembled WGS sequence"/>
</dbReference>
<dbReference type="InterPro" id="IPR029069">
    <property type="entry name" value="HotDog_dom_sf"/>
</dbReference>
<dbReference type="PANTHER" id="PTHR31793">
    <property type="entry name" value="4-HYDROXYBENZOYL-COA THIOESTERASE FAMILY MEMBER"/>
    <property type="match status" value="1"/>
</dbReference>